<accession>A0ABQ8K128</accession>
<feature type="region of interest" description="Disordered" evidence="1">
    <location>
        <begin position="180"/>
        <end position="204"/>
    </location>
</feature>
<dbReference type="RefSeq" id="XP_047773488.1">
    <property type="nucleotide sequence ID" value="XM_047918174.1"/>
</dbReference>
<evidence type="ECO:0008006" key="4">
    <source>
        <dbReference type="Google" id="ProtNLM"/>
    </source>
</evidence>
<evidence type="ECO:0000313" key="3">
    <source>
        <dbReference type="Proteomes" id="UP000814176"/>
    </source>
</evidence>
<dbReference type="Proteomes" id="UP000814176">
    <property type="component" value="Unassembled WGS sequence"/>
</dbReference>
<reference evidence="2 3" key="1">
    <citation type="journal article" date="2021" name="Environ. Microbiol.">
        <title>Gene family expansions and transcriptome signatures uncover fungal adaptations to wood decay.</title>
        <authorList>
            <person name="Hage H."/>
            <person name="Miyauchi S."/>
            <person name="Viragh M."/>
            <person name="Drula E."/>
            <person name="Min B."/>
            <person name="Chaduli D."/>
            <person name="Navarro D."/>
            <person name="Favel A."/>
            <person name="Norest M."/>
            <person name="Lesage-Meessen L."/>
            <person name="Balint B."/>
            <person name="Merenyi Z."/>
            <person name="de Eugenio L."/>
            <person name="Morin E."/>
            <person name="Martinez A.T."/>
            <person name="Baldrian P."/>
            <person name="Stursova M."/>
            <person name="Martinez M.J."/>
            <person name="Novotny C."/>
            <person name="Magnuson J.K."/>
            <person name="Spatafora J.W."/>
            <person name="Maurice S."/>
            <person name="Pangilinan J."/>
            <person name="Andreopoulos W."/>
            <person name="LaButti K."/>
            <person name="Hundley H."/>
            <person name="Na H."/>
            <person name="Kuo A."/>
            <person name="Barry K."/>
            <person name="Lipzen A."/>
            <person name="Henrissat B."/>
            <person name="Riley R."/>
            <person name="Ahrendt S."/>
            <person name="Nagy L.G."/>
            <person name="Grigoriev I.V."/>
            <person name="Martin F."/>
            <person name="Rosso M.N."/>
        </authorList>
    </citation>
    <scope>NUCLEOTIDE SEQUENCE [LARGE SCALE GENOMIC DNA]</scope>
    <source>
        <strain evidence="2 3">CIRM-BRFM 1785</strain>
    </source>
</reference>
<proteinExistence type="predicted"/>
<sequence length="204" mass="22122">MTANISSSTATAYRILRPRPHRRYNLASMQTTTSMHQYEQGRWYVGCLVSVCGPLCCYGSKPSPLDGLLRDPRAILDVLQTLRSPVHRYRSFGPLAQTDRYTTLTSLLPHPLLFASRPSLVHGARSPVHASVRPQSSAPRGTLLCLAGVPSAFAFPCWNCGDSAVLRISRIRGHASVSHTRNAALPGGKPVRSMASYASPSGLP</sequence>
<name>A0ABQ8K128_9APHY</name>
<comment type="caution">
    <text evidence="2">The sequence shown here is derived from an EMBL/GenBank/DDBJ whole genome shotgun (WGS) entry which is preliminary data.</text>
</comment>
<protein>
    <recommendedName>
        <fullName evidence="4">C2H2-type domain-containing protein</fullName>
    </recommendedName>
</protein>
<evidence type="ECO:0000256" key="1">
    <source>
        <dbReference type="SAM" id="MobiDB-lite"/>
    </source>
</evidence>
<keyword evidence="3" id="KW-1185">Reference proteome</keyword>
<evidence type="ECO:0000313" key="2">
    <source>
        <dbReference type="EMBL" id="KAH9830136.1"/>
    </source>
</evidence>
<dbReference type="EMBL" id="JADCUA010000033">
    <property type="protein sequence ID" value="KAH9830136.1"/>
    <property type="molecule type" value="Genomic_DNA"/>
</dbReference>
<organism evidence="2 3">
    <name type="scientific">Rhodofomes roseus</name>
    <dbReference type="NCBI Taxonomy" id="34475"/>
    <lineage>
        <taxon>Eukaryota</taxon>
        <taxon>Fungi</taxon>
        <taxon>Dikarya</taxon>
        <taxon>Basidiomycota</taxon>
        <taxon>Agaricomycotina</taxon>
        <taxon>Agaricomycetes</taxon>
        <taxon>Polyporales</taxon>
        <taxon>Rhodofomes</taxon>
    </lineage>
</organism>
<dbReference type="GeneID" id="71998906"/>
<gene>
    <name evidence="2" type="ORF">C8Q71DRAFT_379649</name>
</gene>